<proteinExistence type="predicted"/>
<accession>A0A3S4HMB7</accession>
<evidence type="ECO:0000313" key="2">
    <source>
        <dbReference type="Proteomes" id="UP000275777"/>
    </source>
</evidence>
<dbReference type="AlphaFoldDB" id="A0A3S4HMB7"/>
<gene>
    <name evidence="1" type="ORF">NCTC9695_03209</name>
</gene>
<organism evidence="1 2">
    <name type="scientific">Chromobacterium violaceum</name>
    <dbReference type="NCBI Taxonomy" id="536"/>
    <lineage>
        <taxon>Bacteria</taxon>
        <taxon>Pseudomonadati</taxon>
        <taxon>Pseudomonadota</taxon>
        <taxon>Betaproteobacteria</taxon>
        <taxon>Neisseriales</taxon>
        <taxon>Chromobacteriaceae</taxon>
        <taxon>Chromobacterium</taxon>
    </lineage>
</organism>
<dbReference type="EMBL" id="LR134182">
    <property type="protein sequence ID" value="VEB42758.1"/>
    <property type="molecule type" value="Genomic_DNA"/>
</dbReference>
<reference evidence="1 2" key="1">
    <citation type="submission" date="2018-12" db="EMBL/GenBank/DDBJ databases">
        <authorList>
            <consortium name="Pathogen Informatics"/>
        </authorList>
    </citation>
    <scope>NUCLEOTIDE SEQUENCE [LARGE SCALE GENOMIC DNA]</scope>
    <source>
        <strain evidence="1 2">NCTC9695</strain>
    </source>
</reference>
<sequence>MSIIKPEYRFLSPKGKYLADTVVLAQAWKKTQHYVRHHNWYADGLELDVTMANLEQNLTSWKSELRSGRFKTSEMRLVPAPKNTPWVFKESQPTFKTENLLELIEETGPAPTFNDWMPFDDGSQSIAQKLRPLAHLCIRDQTLATAVMMCLAEAVETAQGNPSAHNDLSDTVSFGNRLQCRWVKNSNEIEQAIFSWVVRIATGNIFRIIEASLHAHARPA</sequence>
<evidence type="ECO:0000313" key="1">
    <source>
        <dbReference type="EMBL" id="VEB42758.1"/>
    </source>
</evidence>
<dbReference type="Proteomes" id="UP000275777">
    <property type="component" value="Chromosome"/>
</dbReference>
<name>A0A3S4HMB7_CHRVL</name>
<protein>
    <submittedName>
        <fullName evidence="1">Uncharacterized protein</fullName>
    </submittedName>
</protein>